<gene>
    <name evidence="2" type="ORF">TSUD_134420</name>
</gene>
<accession>A0A2Z6P4C6</accession>
<feature type="domain" description="Reverse transcriptase zinc-binding" evidence="1">
    <location>
        <begin position="122"/>
        <end position="186"/>
    </location>
</feature>
<sequence length="208" mass="23940">MKIVSLNMRGWGGSAKRRRLSMLLHKGAFDVDGKRAGGTFRKEKWLGMTPLRDLFPSLFNISTQQDGHVSDLGIWTNGNWAWKLEWSVMLDETKAETACELITLLEQVQQRQLTVAAVDYDTEATLKLLWLNNVPSKINIFGWRLLLQKLPTKEALHRKGVITNTHDWACVFCYKEEEDLCHLFFRQALQAIPSHHLVGEYLEYLANP</sequence>
<dbReference type="OrthoDB" id="696485at2759"/>
<name>A0A2Z6P4C6_TRISU</name>
<dbReference type="PANTHER" id="PTHR36617:SF15">
    <property type="entry name" value="REVERSE TRANSCRIPTASE ZINC-BINDING DOMAIN-CONTAINING PROTEIN"/>
    <property type="match status" value="1"/>
</dbReference>
<dbReference type="AlphaFoldDB" id="A0A2Z6P4C6"/>
<protein>
    <recommendedName>
        <fullName evidence="1">Reverse transcriptase zinc-binding domain-containing protein</fullName>
    </recommendedName>
</protein>
<dbReference type="Proteomes" id="UP000242715">
    <property type="component" value="Unassembled WGS sequence"/>
</dbReference>
<dbReference type="Pfam" id="PF13966">
    <property type="entry name" value="zf-RVT"/>
    <property type="match status" value="1"/>
</dbReference>
<proteinExistence type="predicted"/>
<dbReference type="PANTHER" id="PTHR36617">
    <property type="entry name" value="PROTEIN, PUTATIVE-RELATED"/>
    <property type="match status" value="1"/>
</dbReference>
<evidence type="ECO:0000313" key="3">
    <source>
        <dbReference type="Proteomes" id="UP000242715"/>
    </source>
</evidence>
<reference evidence="3" key="1">
    <citation type="journal article" date="2017" name="Front. Plant Sci.">
        <title>Climate Clever Clovers: New Paradigm to Reduce the Environmental Footprint of Ruminants by Breeding Low Methanogenic Forages Utilizing Haplotype Variation.</title>
        <authorList>
            <person name="Kaur P."/>
            <person name="Appels R."/>
            <person name="Bayer P.E."/>
            <person name="Keeble-Gagnere G."/>
            <person name="Wang J."/>
            <person name="Hirakawa H."/>
            <person name="Shirasawa K."/>
            <person name="Vercoe P."/>
            <person name="Stefanova K."/>
            <person name="Durmic Z."/>
            <person name="Nichols P."/>
            <person name="Revell C."/>
            <person name="Isobe S.N."/>
            <person name="Edwards D."/>
            <person name="Erskine W."/>
        </authorList>
    </citation>
    <scope>NUCLEOTIDE SEQUENCE [LARGE SCALE GENOMIC DNA]</scope>
    <source>
        <strain evidence="3">cv. Daliak</strain>
    </source>
</reference>
<dbReference type="InterPro" id="IPR026960">
    <property type="entry name" value="RVT-Znf"/>
</dbReference>
<evidence type="ECO:0000259" key="1">
    <source>
        <dbReference type="Pfam" id="PF13966"/>
    </source>
</evidence>
<organism evidence="2 3">
    <name type="scientific">Trifolium subterraneum</name>
    <name type="common">Subterranean clover</name>
    <dbReference type="NCBI Taxonomy" id="3900"/>
    <lineage>
        <taxon>Eukaryota</taxon>
        <taxon>Viridiplantae</taxon>
        <taxon>Streptophyta</taxon>
        <taxon>Embryophyta</taxon>
        <taxon>Tracheophyta</taxon>
        <taxon>Spermatophyta</taxon>
        <taxon>Magnoliopsida</taxon>
        <taxon>eudicotyledons</taxon>
        <taxon>Gunneridae</taxon>
        <taxon>Pentapetalae</taxon>
        <taxon>rosids</taxon>
        <taxon>fabids</taxon>
        <taxon>Fabales</taxon>
        <taxon>Fabaceae</taxon>
        <taxon>Papilionoideae</taxon>
        <taxon>50 kb inversion clade</taxon>
        <taxon>NPAAA clade</taxon>
        <taxon>Hologalegina</taxon>
        <taxon>IRL clade</taxon>
        <taxon>Trifolieae</taxon>
        <taxon>Trifolium</taxon>
    </lineage>
</organism>
<dbReference type="EMBL" id="DF974825">
    <property type="protein sequence ID" value="GAU50636.1"/>
    <property type="molecule type" value="Genomic_DNA"/>
</dbReference>
<keyword evidence="3" id="KW-1185">Reference proteome</keyword>
<evidence type="ECO:0000313" key="2">
    <source>
        <dbReference type="EMBL" id="GAU50636.1"/>
    </source>
</evidence>